<keyword evidence="3" id="KW-1185">Reference proteome</keyword>
<accession>A0ABR5PM91</accession>
<evidence type="ECO:0000256" key="1">
    <source>
        <dbReference type="SAM" id="Phobius"/>
    </source>
</evidence>
<sequence length="264" mass="29537">MEIVIMKQRELLIIVVSAISGIFGGVISSLFITRKLPVQEIGDLASWVSGIGTVIAFIVAYVELVNSKKRFEKEHRPELKVFTGWKDAAIVSRTKDDNESYDTGIDNPGIELHIIPINGGLSAGIYRYVGICKKDKLNEVSFLIKKVKIGNITAEEVDKLATLIYYTPADIGQTSQSHDMTGMSLLYPNDSKLFQTIEPNHVGKIIDKKRLDIEKKLNINISKDVVEVLYMDLNMKLYNFEVKTYTSPKSIVNINLNGSNELVI</sequence>
<reference evidence="2 3" key="1">
    <citation type="journal article" date="2015" name="Genome Announc.">
        <title>Expanding the biotechnology potential of lactobacilli through comparative genomics of 213 strains and associated genera.</title>
        <authorList>
            <person name="Sun Z."/>
            <person name="Harris H.M."/>
            <person name="McCann A."/>
            <person name="Guo C."/>
            <person name="Argimon S."/>
            <person name="Zhang W."/>
            <person name="Yang X."/>
            <person name="Jeffery I.B."/>
            <person name="Cooney J.C."/>
            <person name="Kagawa T.F."/>
            <person name="Liu W."/>
            <person name="Song Y."/>
            <person name="Salvetti E."/>
            <person name="Wrobel A."/>
            <person name="Rasinkangas P."/>
            <person name="Parkhill J."/>
            <person name="Rea M.C."/>
            <person name="O'Sullivan O."/>
            <person name="Ritari J."/>
            <person name="Douillard F.P."/>
            <person name="Paul Ross R."/>
            <person name="Yang R."/>
            <person name="Briner A.E."/>
            <person name="Felis G.E."/>
            <person name="de Vos W.M."/>
            <person name="Barrangou R."/>
            <person name="Klaenhammer T.R."/>
            <person name="Caufield P.W."/>
            <person name="Cui Y."/>
            <person name="Zhang H."/>
            <person name="O'Toole P.W."/>
        </authorList>
    </citation>
    <scope>NUCLEOTIDE SEQUENCE [LARGE SCALE GENOMIC DNA]</scope>
    <source>
        <strain evidence="2 3">DSM 6629</strain>
    </source>
</reference>
<dbReference type="EMBL" id="AZGN01000055">
    <property type="protein sequence ID" value="KRM31314.1"/>
    <property type="molecule type" value="Genomic_DNA"/>
</dbReference>
<dbReference type="Proteomes" id="UP000051735">
    <property type="component" value="Unassembled WGS sequence"/>
</dbReference>
<keyword evidence="1" id="KW-0812">Transmembrane</keyword>
<feature type="transmembrane region" description="Helical" evidence="1">
    <location>
        <begin position="44"/>
        <end position="64"/>
    </location>
</feature>
<evidence type="ECO:0000313" key="3">
    <source>
        <dbReference type="Proteomes" id="UP000051735"/>
    </source>
</evidence>
<comment type="caution">
    <text evidence="2">The sequence shown here is derived from an EMBL/GenBank/DDBJ whole genome shotgun (WGS) entry which is preliminary data.</text>
</comment>
<name>A0ABR5PM91_9LACO</name>
<proteinExistence type="predicted"/>
<feature type="transmembrane region" description="Helical" evidence="1">
    <location>
        <begin position="12"/>
        <end position="32"/>
    </location>
</feature>
<protein>
    <submittedName>
        <fullName evidence="2">Uncharacterized protein</fullName>
    </submittedName>
</protein>
<organism evidence="2 3">
    <name type="scientific">Lactobacillus intestinalis DSM 6629</name>
    <dbReference type="NCBI Taxonomy" id="1423761"/>
    <lineage>
        <taxon>Bacteria</taxon>
        <taxon>Bacillati</taxon>
        <taxon>Bacillota</taxon>
        <taxon>Bacilli</taxon>
        <taxon>Lactobacillales</taxon>
        <taxon>Lactobacillaceae</taxon>
        <taxon>Lactobacillus</taxon>
    </lineage>
</organism>
<evidence type="ECO:0000313" key="2">
    <source>
        <dbReference type="EMBL" id="KRM31314.1"/>
    </source>
</evidence>
<gene>
    <name evidence="2" type="ORF">FC44_GL000549</name>
</gene>
<keyword evidence="1" id="KW-0472">Membrane</keyword>
<keyword evidence="1" id="KW-1133">Transmembrane helix</keyword>